<protein>
    <submittedName>
        <fullName evidence="1">Uncharacterized protein</fullName>
    </submittedName>
</protein>
<comment type="caution">
    <text evidence="1">The sequence shown here is derived from an EMBL/GenBank/DDBJ whole genome shotgun (WGS) entry which is preliminary data.</text>
</comment>
<dbReference type="AlphaFoldDB" id="A0A645FQI3"/>
<gene>
    <name evidence="1" type="ORF">SDC9_164026</name>
</gene>
<proteinExistence type="predicted"/>
<dbReference type="EMBL" id="VSSQ01063681">
    <property type="protein sequence ID" value="MPN16681.1"/>
    <property type="molecule type" value="Genomic_DNA"/>
</dbReference>
<sequence>MSPIVAYDLSTLLLRAIDPKLICVVTVFELTSAEISVPFGSIRYANVIFAVLLTSDGVGNEVTVALNFTTTVSPDTIFPKEKLE</sequence>
<name>A0A645FQI3_9ZZZZ</name>
<evidence type="ECO:0000313" key="1">
    <source>
        <dbReference type="EMBL" id="MPN16681.1"/>
    </source>
</evidence>
<accession>A0A645FQI3</accession>
<reference evidence="1" key="1">
    <citation type="submission" date="2019-08" db="EMBL/GenBank/DDBJ databases">
        <authorList>
            <person name="Kucharzyk K."/>
            <person name="Murdoch R.W."/>
            <person name="Higgins S."/>
            <person name="Loffler F."/>
        </authorList>
    </citation>
    <scope>NUCLEOTIDE SEQUENCE</scope>
</reference>
<organism evidence="1">
    <name type="scientific">bioreactor metagenome</name>
    <dbReference type="NCBI Taxonomy" id="1076179"/>
    <lineage>
        <taxon>unclassified sequences</taxon>
        <taxon>metagenomes</taxon>
        <taxon>ecological metagenomes</taxon>
    </lineage>
</organism>